<feature type="chain" id="PRO_5047529778" evidence="1">
    <location>
        <begin position="20"/>
        <end position="69"/>
    </location>
</feature>
<dbReference type="EMBL" id="JAOCZP010000001">
    <property type="protein sequence ID" value="MCT7373484.1"/>
    <property type="molecule type" value="Genomic_DNA"/>
</dbReference>
<reference evidence="2 3" key="1">
    <citation type="submission" date="2022-09" db="EMBL/GenBank/DDBJ databases">
        <title>Chelativorans salina sp. nov., a novel slightly halophilic bacterium isolated from a saline lake sediment enrichment.</title>
        <authorList>
            <person name="Gao L."/>
            <person name="Fang B.-Z."/>
            <person name="Li W.-J."/>
        </authorList>
    </citation>
    <scope>NUCLEOTIDE SEQUENCE [LARGE SCALE GENOMIC DNA]</scope>
    <source>
        <strain evidence="2 3">EGI FJ00035</strain>
    </source>
</reference>
<evidence type="ECO:0000313" key="2">
    <source>
        <dbReference type="EMBL" id="MCT7373484.1"/>
    </source>
</evidence>
<dbReference type="PROSITE" id="PS51257">
    <property type="entry name" value="PROKAR_LIPOPROTEIN"/>
    <property type="match status" value="1"/>
</dbReference>
<sequence>MTKKLATFCLLGGLLAATAGCSTTDKTITGAAAGGIGGAVAGNAIGGSGGALIGGIGGAVAGGMIGRNL</sequence>
<protein>
    <submittedName>
        <fullName evidence="2">Glycine zipper 2TM domain-containing protein</fullName>
    </submittedName>
</protein>
<accession>A0ABT2LHQ3</accession>
<comment type="caution">
    <text evidence="2">The sequence shown here is derived from an EMBL/GenBank/DDBJ whole genome shotgun (WGS) entry which is preliminary data.</text>
</comment>
<evidence type="ECO:0000313" key="3">
    <source>
        <dbReference type="Proteomes" id="UP001320831"/>
    </source>
</evidence>
<dbReference type="RefSeq" id="WP_260899806.1">
    <property type="nucleotide sequence ID" value="NZ_JAOCZP010000001.1"/>
</dbReference>
<organism evidence="2 3">
    <name type="scientific">Chelativorans salis</name>
    <dbReference type="NCBI Taxonomy" id="2978478"/>
    <lineage>
        <taxon>Bacteria</taxon>
        <taxon>Pseudomonadati</taxon>
        <taxon>Pseudomonadota</taxon>
        <taxon>Alphaproteobacteria</taxon>
        <taxon>Hyphomicrobiales</taxon>
        <taxon>Phyllobacteriaceae</taxon>
        <taxon>Chelativorans</taxon>
    </lineage>
</organism>
<keyword evidence="1" id="KW-0732">Signal</keyword>
<gene>
    <name evidence="2" type="ORF">N5A92_00280</name>
</gene>
<proteinExistence type="predicted"/>
<feature type="signal peptide" evidence="1">
    <location>
        <begin position="1"/>
        <end position="19"/>
    </location>
</feature>
<keyword evidence="3" id="KW-1185">Reference proteome</keyword>
<dbReference type="Proteomes" id="UP001320831">
    <property type="component" value="Unassembled WGS sequence"/>
</dbReference>
<name>A0ABT2LHQ3_9HYPH</name>
<evidence type="ECO:0000256" key="1">
    <source>
        <dbReference type="SAM" id="SignalP"/>
    </source>
</evidence>